<evidence type="ECO:0000313" key="2">
    <source>
        <dbReference type="Proteomes" id="UP000297229"/>
    </source>
</evidence>
<proteinExistence type="predicted"/>
<reference evidence="1 2" key="1">
    <citation type="submission" date="2017-12" db="EMBL/GenBank/DDBJ databases">
        <title>Comparative genomics of Botrytis spp.</title>
        <authorList>
            <person name="Valero-Jimenez C.A."/>
            <person name="Tapia P."/>
            <person name="Veloso J."/>
            <person name="Silva-Moreno E."/>
            <person name="Staats M."/>
            <person name="Valdes J.H."/>
            <person name="Van Kan J.A.L."/>
        </authorList>
    </citation>
    <scope>NUCLEOTIDE SEQUENCE [LARGE SCALE GENOMIC DNA]</scope>
    <source>
        <strain evidence="1 2">Be9601</strain>
    </source>
</reference>
<gene>
    <name evidence="1" type="ORF">BELL_0862g00030</name>
</gene>
<dbReference type="AlphaFoldDB" id="A0A4Z1J8P8"/>
<dbReference type="Proteomes" id="UP000297229">
    <property type="component" value="Unassembled WGS sequence"/>
</dbReference>
<comment type="caution">
    <text evidence="1">The sequence shown here is derived from an EMBL/GenBank/DDBJ whole genome shotgun (WGS) entry which is preliminary data.</text>
</comment>
<dbReference type="EMBL" id="PQXM01000860">
    <property type="protein sequence ID" value="TGO67900.1"/>
    <property type="molecule type" value="Genomic_DNA"/>
</dbReference>
<accession>A0A4Z1J8P8</accession>
<organism evidence="1 2">
    <name type="scientific">Botrytis elliptica</name>
    <dbReference type="NCBI Taxonomy" id="278938"/>
    <lineage>
        <taxon>Eukaryota</taxon>
        <taxon>Fungi</taxon>
        <taxon>Dikarya</taxon>
        <taxon>Ascomycota</taxon>
        <taxon>Pezizomycotina</taxon>
        <taxon>Leotiomycetes</taxon>
        <taxon>Helotiales</taxon>
        <taxon>Sclerotiniaceae</taxon>
        <taxon>Botrytis</taxon>
    </lineage>
</organism>
<keyword evidence="2" id="KW-1185">Reference proteome</keyword>
<protein>
    <submittedName>
        <fullName evidence="1">Uncharacterized protein</fullName>
    </submittedName>
</protein>
<sequence>MNQRSSFGVDMDSFQKLVDGLDFHSRDELTGRLKEGDQQRYLDVCKKFEPWGREDLIHLSKIAPPNFFVDIIASYKSRSKLMPPTEDTLRVHTELRTKSIGEKRKNINKTCNLNIIPPEIREQVFRLILEDYFEEFPERSVLVYQNWIMGLCKKIVVSGNAGLPLKDLPAFEIALIPDQKLYREFFALRIKQCTLELRPSVTWSHVYSFPPEVQVADPPEEITEWVTDSSKSSFEYKAWVYLQEKELGLHPNIGDSNHNLPLRGWVLHYPSLSKLSPTMLDNIRSIYIILSTDYLHTQYIGAERWKNRSAPTFDDLSCNLNYAANLASLSYILGHERRGSAFPIIHNETLRSTTVLPIVLRSLKNSLAVEPKQSTLNTNPHSLIPAPLSQLTTFNIKTFETKTPPRSCGGLKHCIEDPASLTKVPEVINRLLAISPEISRIAMVPEMGRRFINIGWGVSCYQFVWAAGDGRKLLICEKTDSGQLND</sequence>
<name>A0A4Z1J8P8_9HELO</name>
<evidence type="ECO:0000313" key="1">
    <source>
        <dbReference type="EMBL" id="TGO67900.1"/>
    </source>
</evidence>